<organism evidence="1 2">
    <name type="scientific">Crepidotus variabilis</name>
    <dbReference type="NCBI Taxonomy" id="179855"/>
    <lineage>
        <taxon>Eukaryota</taxon>
        <taxon>Fungi</taxon>
        <taxon>Dikarya</taxon>
        <taxon>Basidiomycota</taxon>
        <taxon>Agaricomycotina</taxon>
        <taxon>Agaricomycetes</taxon>
        <taxon>Agaricomycetidae</taxon>
        <taxon>Agaricales</taxon>
        <taxon>Agaricineae</taxon>
        <taxon>Crepidotaceae</taxon>
        <taxon>Crepidotus</taxon>
    </lineage>
</organism>
<sequence length="84" mass="9662">MEPIRTRLLLLTHHDLLSRPHCFLLFSSSSSIILLAAGDASYISYITGLLIRRFVAFALVSRVGYPRHKIHLALRVSRRFVRML</sequence>
<keyword evidence="2" id="KW-1185">Reference proteome</keyword>
<evidence type="ECO:0000313" key="2">
    <source>
        <dbReference type="Proteomes" id="UP000807306"/>
    </source>
</evidence>
<dbReference type="AlphaFoldDB" id="A0A9P6JTT2"/>
<reference evidence="1" key="1">
    <citation type="submission" date="2020-11" db="EMBL/GenBank/DDBJ databases">
        <authorList>
            <consortium name="DOE Joint Genome Institute"/>
            <person name="Ahrendt S."/>
            <person name="Riley R."/>
            <person name="Andreopoulos W."/>
            <person name="Labutti K."/>
            <person name="Pangilinan J."/>
            <person name="Ruiz-Duenas F.J."/>
            <person name="Barrasa J.M."/>
            <person name="Sanchez-Garcia M."/>
            <person name="Camarero S."/>
            <person name="Miyauchi S."/>
            <person name="Serrano A."/>
            <person name="Linde D."/>
            <person name="Babiker R."/>
            <person name="Drula E."/>
            <person name="Ayuso-Fernandez I."/>
            <person name="Pacheco R."/>
            <person name="Padilla G."/>
            <person name="Ferreira P."/>
            <person name="Barriuso J."/>
            <person name="Kellner H."/>
            <person name="Castanera R."/>
            <person name="Alfaro M."/>
            <person name="Ramirez L."/>
            <person name="Pisabarro A.G."/>
            <person name="Kuo A."/>
            <person name="Tritt A."/>
            <person name="Lipzen A."/>
            <person name="He G."/>
            <person name="Yan M."/>
            <person name="Ng V."/>
            <person name="Cullen D."/>
            <person name="Martin F."/>
            <person name="Rosso M.-N."/>
            <person name="Henrissat B."/>
            <person name="Hibbett D."/>
            <person name="Martinez A.T."/>
            <person name="Grigoriev I.V."/>
        </authorList>
    </citation>
    <scope>NUCLEOTIDE SEQUENCE</scope>
    <source>
        <strain evidence="1">CBS 506.95</strain>
    </source>
</reference>
<accession>A0A9P6JTT2</accession>
<protein>
    <submittedName>
        <fullName evidence="1">Uncharacterized protein</fullName>
    </submittedName>
</protein>
<dbReference type="EMBL" id="MU157828">
    <property type="protein sequence ID" value="KAF9533462.1"/>
    <property type="molecule type" value="Genomic_DNA"/>
</dbReference>
<evidence type="ECO:0000313" key="1">
    <source>
        <dbReference type="EMBL" id="KAF9533462.1"/>
    </source>
</evidence>
<gene>
    <name evidence="1" type="ORF">CPB83DRAFT_845299</name>
</gene>
<feature type="non-terminal residue" evidence="1">
    <location>
        <position position="84"/>
    </location>
</feature>
<name>A0A9P6JTT2_9AGAR</name>
<proteinExistence type="predicted"/>
<comment type="caution">
    <text evidence="1">The sequence shown here is derived from an EMBL/GenBank/DDBJ whole genome shotgun (WGS) entry which is preliminary data.</text>
</comment>
<dbReference type="Proteomes" id="UP000807306">
    <property type="component" value="Unassembled WGS sequence"/>
</dbReference>